<evidence type="ECO:0000256" key="1">
    <source>
        <dbReference type="ARBA" id="ARBA00004141"/>
    </source>
</evidence>
<organism evidence="11 12">
    <name type="scientific">Tigriopus californicus</name>
    <name type="common">Marine copepod</name>
    <dbReference type="NCBI Taxonomy" id="6832"/>
    <lineage>
        <taxon>Eukaryota</taxon>
        <taxon>Metazoa</taxon>
        <taxon>Ecdysozoa</taxon>
        <taxon>Arthropoda</taxon>
        <taxon>Crustacea</taxon>
        <taxon>Multicrustacea</taxon>
        <taxon>Hexanauplia</taxon>
        <taxon>Copepoda</taxon>
        <taxon>Harpacticoida</taxon>
        <taxon>Harpacticidae</taxon>
        <taxon>Tigriopus</taxon>
    </lineage>
</organism>
<dbReference type="GO" id="GO:0016020">
    <property type="term" value="C:membrane"/>
    <property type="evidence" value="ECO:0007669"/>
    <property type="project" value="UniProtKB-SubCell"/>
</dbReference>
<protein>
    <recommendedName>
        <fullName evidence="13">Mitochondrial folate transporter/carrier</fullName>
    </recommendedName>
</protein>
<dbReference type="GO" id="GO:0006862">
    <property type="term" value="P:nucleotide transport"/>
    <property type="evidence" value="ECO:0007669"/>
    <property type="project" value="InterPro"/>
</dbReference>
<dbReference type="InterPro" id="IPR044712">
    <property type="entry name" value="SLC25A32-like"/>
</dbReference>
<evidence type="ECO:0000256" key="7">
    <source>
        <dbReference type="ARBA" id="ARBA00023136"/>
    </source>
</evidence>
<dbReference type="GO" id="GO:0055085">
    <property type="term" value="P:transmembrane transport"/>
    <property type="evidence" value="ECO:0007669"/>
    <property type="project" value="InterPro"/>
</dbReference>
<feature type="non-terminal residue" evidence="11">
    <location>
        <position position="284"/>
    </location>
</feature>
<name>A0A553NVF7_TIGCA</name>
<evidence type="ECO:0000256" key="10">
    <source>
        <dbReference type="SAM" id="Phobius"/>
    </source>
</evidence>
<dbReference type="PROSITE" id="PS50920">
    <property type="entry name" value="SOLCAR"/>
    <property type="match status" value="3"/>
</dbReference>
<sequence length="284" mass="30814">MFRFPDETRPAMAGLVGGSFATLALHPLDLLKIRQSVHGNGNNQVARQQYQSMKSAVRGILEREGGLRGLYSGVGMNVLVSGSSWGIYFATYGAIKGQIKRMHGNQPIGHLEQLGAAFGAGVITTLVTNPMGVVRTRVIVSQKEGQYKSMWAALTHIRKAEGFNGLYKGLLPSLLGVSHGAIQFSVYEKLKDTIKTRKGDISMPETIGACAVSKVIAALITYPCQNLRSCQQAQSGGQRISAMSMFQKEGMRGFYRGLGPYLLHVIPNVCMVFLVYEVVVNGSK</sequence>
<dbReference type="Gene3D" id="1.50.40.10">
    <property type="entry name" value="Mitochondrial carrier domain"/>
    <property type="match status" value="1"/>
</dbReference>
<dbReference type="InterPro" id="IPR018108">
    <property type="entry name" value="MCP_transmembrane"/>
</dbReference>
<evidence type="ECO:0000256" key="5">
    <source>
        <dbReference type="ARBA" id="ARBA00022737"/>
    </source>
</evidence>
<keyword evidence="3 9" id="KW-0813">Transport</keyword>
<comment type="caution">
    <text evidence="11">The sequence shown here is derived from an EMBL/GenBank/DDBJ whole genome shotgun (WGS) entry which is preliminary data.</text>
</comment>
<comment type="subcellular location">
    <subcellularLocation>
        <location evidence="1">Membrane</location>
        <topology evidence="1">Multi-pass membrane protein</topology>
    </subcellularLocation>
</comment>
<keyword evidence="5" id="KW-0677">Repeat</keyword>
<comment type="similarity">
    <text evidence="2 9">Belongs to the mitochondrial carrier (TC 2.A.29) family.</text>
</comment>
<dbReference type="OrthoDB" id="428293at2759"/>
<accession>A0A553NVF7</accession>
<evidence type="ECO:0000313" key="11">
    <source>
        <dbReference type="EMBL" id="TRY69417.1"/>
    </source>
</evidence>
<dbReference type="Pfam" id="PF00153">
    <property type="entry name" value="Mito_carr"/>
    <property type="match status" value="3"/>
</dbReference>
<gene>
    <name evidence="11" type="ORF">TCAL_01360</name>
</gene>
<dbReference type="Proteomes" id="UP000318571">
    <property type="component" value="Chromosome 1"/>
</dbReference>
<dbReference type="EMBL" id="VCGU01000010">
    <property type="protein sequence ID" value="TRY69417.1"/>
    <property type="molecule type" value="Genomic_DNA"/>
</dbReference>
<evidence type="ECO:0008006" key="13">
    <source>
        <dbReference type="Google" id="ProtNLM"/>
    </source>
</evidence>
<proteinExistence type="inferred from homology"/>
<feature type="repeat" description="Solcar" evidence="8">
    <location>
        <begin position="108"/>
        <end position="193"/>
    </location>
</feature>
<feature type="transmembrane region" description="Helical" evidence="10">
    <location>
        <begin position="253"/>
        <end position="276"/>
    </location>
</feature>
<evidence type="ECO:0000256" key="3">
    <source>
        <dbReference type="ARBA" id="ARBA00022448"/>
    </source>
</evidence>
<keyword evidence="6 10" id="KW-1133">Transmembrane helix</keyword>
<evidence type="ECO:0000313" key="12">
    <source>
        <dbReference type="Proteomes" id="UP000318571"/>
    </source>
</evidence>
<feature type="repeat" description="Solcar" evidence="8">
    <location>
        <begin position="201"/>
        <end position="282"/>
    </location>
</feature>
<evidence type="ECO:0000256" key="8">
    <source>
        <dbReference type="PROSITE-ProRule" id="PRU00282"/>
    </source>
</evidence>
<evidence type="ECO:0000256" key="9">
    <source>
        <dbReference type="RuleBase" id="RU000488"/>
    </source>
</evidence>
<reference evidence="11 12" key="1">
    <citation type="journal article" date="2018" name="Nat. Ecol. Evol.">
        <title>Genomic signatures of mitonuclear coevolution across populations of Tigriopus californicus.</title>
        <authorList>
            <person name="Barreto F.S."/>
            <person name="Watson E.T."/>
            <person name="Lima T.G."/>
            <person name="Willett C.S."/>
            <person name="Edmands S."/>
            <person name="Li W."/>
            <person name="Burton R.S."/>
        </authorList>
    </citation>
    <scope>NUCLEOTIDE SEQUENCE [LARGE SCALE GENOMIC DNA]</scope>
    <source>
        <strain evidence="11 12">San Diego</strain>
    </source>
</reference>
<dbReference type="STRING" id="6832.A0A553NVF7"/>
<dbReference type="AlphaFoldDB" id="A0A553NVF7"/>
<evidence type="ECO:0000256" key="4">
    <source>
        <dbReference type="ARBA" id="ARBA00022692"/>
    </source>
</evidence>
<keyword evidence="12" id="KW-1185">Reference proteome</keyword>
<feature type="repeat" description="Solcar" evidence="8">
    <location>
        <begin position="5"/>
        <end position="98"/>
    </location>
</feature>
<keyword evidence="7 8" id="KW-0472">Membrane</keyword>
<evidence type="ECO:0000256" key="2">
    <source>
        <dbReference type="ARBA" id="ARBA00006375"/>
    </source>
</evidence>
<evidence type="ECO:0000256" key="6">
    <source>
        <dbReference type="ARBA" id="ARBA00022989"/>
    </source>
</evidence>
<feature type="transmembrane region" description="Helical" evidence="10">
    <location>
        <begin position="74"/>
        <end position="95"/>
    </location>
</feature>
<dbReference type="InterPro" id="IPR023395">
    <property type="entry name" value="MCP_dom_sf"/>
</dbReference>
<dbReference type="SUPFAM" id="SSF103506">
    <property type="entry name" value="Mitochondrial carrier"/>
    <property type="match status" value="1"/>
</dbReference>
<dbReference type="PANTHER" id="PTHR45683">
    <property type="entry name" value="MITOCHONDRIAL NICOTINAMIDE ADENINE DINUCLEOTIDE TRANSPORTER 1-RELATED-RELATED"/>
    <property type="match status" value="1"/>
</dbReference>
<keyword evidence="4 8" id="KW-0812">Transmembrane</keyword>